<reference evidence="2" key="1">
    <citation type="submission" date="2016-06" db="EMBL/GenBank/DDBJ databases">
        <authorList>
            <person name="Zhan P."/>
        </authorList>
    </citation>
    <scope>NUCLEOTIDE SEQUENCE [LARGE SCALE GENOMIC DNA]</scope>
    <source>
        <strain evidence="2">T28</strain>
    </source>
</reference>
<evidence type="ECO:0000313" key="1">
    <source>
        <dbReference type="EMBL" id="OBR40530.1"/>
    </source>
</evidence>
<dbReference type="OrthoDB" id="1432066at2"/>
<gene>
    <name evidence="1" type="ORF">A9200_15555</name>
</gene>
<dbReference type="EMBL" id="LZFP01000007">
    <property type="protein sequence ID" value="OBR40530.1"/>
    <property type="molecule type" value="Genomic_DNA"/>
</dbReference>
<organism evidence="1 2">
    <name type="scientific">Maribacter hydrothermalis</name>
    <dbReference type="NCBI Taxonomy" id="1836467"/>
    <lineage>
        <taxon>Bacteria</taxon>
        <taxon>Pseudomonadati</taxon>
        <taxon>Bacteroidota</taxon>
        <taxon>Flavobacteriia</taxon>
        <taxon>Flavobacteriales</taxon>
        <taxon>Flavobacteriaceae</taxon>
        <taxon>Maribacter</taxon>
    </lineage>
</organism>
<dbReference type="KEGG" id="mart:BTR34_11905"/>
<name>A0A1B7ZC96_9FLAO</name>
<dbReference type="Proteomes" id="UP000092164">
    <property type="component" value="Unassembled WGS sequence"/>
</dbReference>
<keyword evidence="2" id="KW-1185">Reference proteome</keyword>
<dbReference type="STRING" id="1836467.BTR34_11905"/>
<protein>
    <submittedName>
        <fullName evidence="1">Uncharacterized protein</fullName>
    </submittedName>
</protein>
<comment type="caution">
    <text evidence="1">The sequence shown here is derived from an EMBL/GenBank/DDBJ whole genome shotgun (WGS) entry which is preliminary data.</text>
</comment>
<sequence length="127" mass="15018">MHKYIILLFLIISCNKKEKLIYEDYNDEDFLPVQGIITKVFKKGAINNFIKKDLHFIYNLEKENPSKGYEINSPYMLNEGEPVIILVHKNNDSISFFGSRGIIQKEILLNYLEKCDLDKRIYYGVEY</sequence>
<accession>A0A1B7ZC96</accession>
<dbReference type="AlphaFoldDB" id="A0A1B7ZC96"/>
<proteinExistence type="predicted"/>
<evidence type="ECO:0000313" key="2">
    <source>
        <dbReference type="Proteomes" id="UP000092164"/>
    </source>
</evidence>
<dbReference type="RefSeq" id="WP_068483727.1">
    <property type="nucleotide sequence ID" value="NZ_CP018760.1"/>
</dbReference>